<proteinExistence type="predicted"/>
<evidence type="ECO:0008006" key="2">
    <source>
        <dbReference type="Google" id="ProtNLM"/>
    </source>
</evidence>
<organism evidence="1">
    <name type="scientific">viral metagenome</name>
    <dbReference type="NCBI Taxonomy" id="1070528"/>
    <lineage>
        <taxon>unclassified sequences</taxon>
        <taxon>metagenomes</taxon>
        <taxon>organismal metagenomes</taxon>
    </lineage>
</organism>
<name>A0A6M3KWH1_9ZZZZ</name>
<sequence>MIKFLISLSILIMFGGCATIEHGYHIQVSPVGYVLRDYDGKFTKQEVMELLGPFKPQGDLRKDKLKHESNH</sequence>
<evidence type="ECO:0000313" key="1">
    <source>
        <dbReference type="EMBL" id="QJA86523.1"/>
    </source>
</evidence>
<dbReference type="PROSITE" id="PS51257">
    <property type="entry name" value="PROKAR_LIPOPROTEIN"/>
    <property type="match status" value="1"/>
</dbReference>
<dbReference type="AlphaFoldDB" id="A0A6M3KWH1"/>
<protein>
    <recommendedName>
        <fullName evidence="2">Lipoprotein</fullName>
    </recommendedName>
</protein>
<reference evidence="1" key="1">
    <citation type="submission" date="2020-03" db="EMBL/GenBank/DDBJ databases">
        <title>The deep terrestrial virosphere.</title>
        <authorList>
            <person name="Holmfeldt K."/>
            <person name="Nilsson E."/>
            <person name="Simone D."/>
            <person name="Lopez-Fernandez M."/>
            <person name="Wu X."/>
            <person name="de Brujin I."/>
            <person name="Lundin D."/>
            <person name="Andersson A."/>
            <person name="Bertilsson S."/>
            <person name="Dopson M."/>
        </authorList>
    </citation>
    <scope>NUCLEOTIDE SEQUENCE</scope>
    <source>
        <strain evidence="1">MM415B03173</strain>
    </source>
</reference>
<gene>
    <name evidence="1" type="ORF">MM415B03173_0006</name>
</gene>
<dbReference type="EMBL" id="MT142640">
    <property type="protein sequence ID" value="QJA86523.1"/>
    <property type="molecule type" value="Genomic_DNA"/>
</dbReference>
<accession>A0A6M3KWH1</accession>